<evidence type="ECO:0000256" key="3">
    <source>
        <dbReference type="ARBA" id="ARBA00022898"/>
    </source>
</evidence>
<dbReference type="SUPFAM" id="SSF53383">
    <property type="entry name" value="PLP-dependent transferases"/>
    <property type="match status" value="1"/>
</dbReference>
<dbReference type="Proteomes" id="UP001595632">
    <property type="component" value="Unassembled WGS sequence"/>
</dbReference>
<reference evidence="6" key="1">
    <citation type="journal article" date="2019" name="Int. J. Syst. Evol. Microbiol.">
        <title>The Global Catalogue of Microorganisms (GCM) 10K type strain sequencing project: providing services to taxonomists for standard genome sequencing and annotation.</title>
        <authorList>
            <consortium name="The Broad Institute Genomics Platform"/>
            <consortium name="The Broad Institute Genome Sequencing Center for Infectious Disease"/>
            <person name="Wu L."/>
            <person name="Ma J."/>
        </authorList>
    </citation>
    <scope>NUCLEOTIDE SEQUENCE [LARGE SCALE GENOMIC DNA]</scope>
    <source>
        <strain evidence="6">KCTC 52366</strain>
    </source>
</reference>
<accession>A0ABV7H1L6</accession>
<sequence>MTSNTDGSGYFLYHSIGMYPGKSEAMAAALTDYAQTWGTPDDSQWPQVLGGRQRFIDLWCQLIGAEAGTVTSAENVTTALLSLIGGLPEDHLRGRSLLVAGDCFPSLHFLLAGLAPRLGFTLHTVPLREGESWVRDEDMIAAWDDTVGLALLTFVTSTASHRCDLETLVAHGRKMGSLVGVDVTQGIGLLPYRVDAPAVDFTVSTSLKWLGGTSGAGILHVARPLLEQCRPELRGWFSQENPFSWDLDAFTFASDARRFDHGTPSALACLGSVPALEWNAAQDGAAMLAHNRALSRRILDAAPELGLTPVSPDDDARRGGSVMLRLPEGPEPASVVSSLREVGLYTDCRGRTLRLSPGSVTTEDGVNRLLGALAQLRAPA</sequence>
<protein>
    <submittedName>
        <fullName evidence="5">Aminotransferase class V-fold PLP-dependent enzyme</fullName>
    </submittedName>
</protein>
<dbReference type="InterPro" id="IPR015422">
    <property type="entry name" value="PyrdxlP-dep_Trfase_small"/>
</dbReference>
<keyword evidence="2" id="KW-0378">Hydrolase</keyword>
<keyword evidence="3" id="KW-0663">Pyridoxal phosphate</keyword>
<dbReference type="InterPro" id="IPR000192">
    <property type="entry name" value="Aminotrans_V_dom"/>
</dbReference>
<evidence type="ECO:0000313" key="5">
    <source>
        <dbReference type="EMBL" id="MFC3145242.1"/>
    </source>
</evidence>
<dbReference type="InterPro" id="IPR015421">
    <property type="entry name" value="PyrdxlP-dep_Trfase_major"/>
</dbReference>
<name>A0ABV7H1L6_9RHOB</name>
<comment type="caution">
    <text evidence="5">The sequence shown here is derived from an EMBL/GenBank/DDBJ whole genome shotgun (WGS) entry which is preliminary data.</text>
</comment>
<keyword evidence="5" id="KW-0808">Transferase</keyword>
<dbReference type="Gene3D" id="3.90.1150.10">
    <property type="entry name" value="Aspartate Aminotransferase, domain 1"/>
    <property type="match status" value="1"/>
</dbReference>
<proteinExistence type="predicted"/>
<feature type="domain" description="Aminotransferase class V" evidence="4">
    <location>
        <begin position="63"/>
        <end position="343"/>
    </location>
</feature>
<organism evidence="5 6">
    <name type="scientific">Psychromarinibacter halotolerans</name>
    <dbReference type="NCBI Taxonomy" id="1775175"/>
    <lineage>
        <taxon>Bacteria</taxon>
        <taxon>Pseudomonadati</taxon>
        <taxon>Pseudomonadota</taxon>
        <taxon>Alphaproteobacteria</taxon>
        <taxon>Rhodobacterales</taxon>
        <taxon>Paracoccaceae</taxon>
        <taxon>Psychromarinibacter</taxon>
    </lineage>
</organism>
<dbReference type="GO" id="GO:0008483">
    <property type="term" value="F:transaminase activity"/>
    <property type="evidence" value="ECO:0007669"/>
    <property type="project" value="UniProtKB-KW"/>
</dbReference>
<dbReference type="EMBL" id="JBHRTB010000010">
    <property type="protein sequence ID" value="MFC3145242.1"/>
    <property type="molecule type" value="Genomic_DNA"/>
</dbReference>
<gene>
    <name evidence="5" type="ORF">ACFOGP_21150</name>
</gene>
<keyword evidence="1" id="KW-0662">Pyridine nucleotide biosynthesis</keyword>
<keyword evidence="5" id="KW-0032">Aminotransferase</keyword>
<dbReference type="PANTHER" id="PTHR14084:SF0">
    <property type="entry name" value="KYNURENINASE"/>
    <property type="match status" value="1"/>
</dbReference>
<evidence type="ECO:0000256" key="1">
    <source>
        <dbReference type="ARBA" id="ARBA00022642"/>
    </source>
</evidence>
<dbReference type="RefSeq" id="WP_275634615.1">
    <property type="nucleotide sequence ID" value="NZ_JARGYD010000010.1"/>
</dbReference>
<dbReference type="Pfam" id="PF00266">
    <property type="entry name" value="Aminotran_5"/>
    <property type="match status" value="1"/>
</dbReference>
<dbReference type="PANTHER" id="PTHR14084">
    <property type="entry name" value="KYNURENINASE"/>
    <property type="match status" value="1"/>
</dbReference>
<dbReference type="Gene3D" id="3.40.640.10">
    <property type="entry name" value="Type I PLP-dependent aspartate aminotransferase-like (Major domain)"/>
    <property type="match status" value="1"/>
</dbReference>
<evidence type="ECO:0000259" key="4">
    <source>
        <dbReference type="Pfam" id="PF00266"/>
    </source>
</evidence>
<evidence type="ECO:0000256" key="2">
    <source>
        <dbReference type="ARBA" id="ARBA00022801"/>
    </source>
</evidence>
<dbReference type="InterPro" id="IPR010111">
    <property type="entry name" value="Kynureninase"/>
</dbReference>
<evidence type="ECO:0000313" key="6">
    <source>
        <dbReference type="Proteomes" id="UP001595632"/>
    </source>
</evidence>
<keyword evidence="6" id="KW-1185">Reference proteome</keyword>
<dbReference type="InterPro" id="IPR015424">
    <property type="entry name" value="PyrdxlP-dep_Trfase"/>
</dbReference>